<keyword evidence="1" id="KW-0175">Coiled coil</keyword>
<reference evidence="3" key="1">
    <citation type="submission" date="2006-10" db="EMBL/GenBank/DDBJ databases">
        <authorList>
            <person name="Amadeo P."/>
            <person name="Zhao Q."/>
            <person name="Wortman J."/>
            <person name="Fraser-Liggett C."/>
            <person name="Carlton J."/>
        </authorList>
    </citation>
    <scope>NUCLEOTIDE SEQUENCE</scope>
    <source>
        <strain evidence="3">G3</strain>
    </source>
</reference>
<evidence type="ECO:0000313" key="4">
    <source>
        <dbReference type="Proteomes" id="UP000001542"/>
    </source>
</evidence>
<evidence type="ECO:0000313" key="3">
    <source>
        <dbReference type="EMBL" id="EAY06167.1"/>
    </source>
</evidence>
<sequence>MSSFNSSFSTNSQIKDPTEAALELAEKIISSLSDQSIVSRYFEQKQKIMNSSSRSSSSSTSNNKIDTGSAYQSYQKFVEENNTIKEEIYRLKAKKPDFSSSPNNEEIAKLLHEMQVNTFNASPSSIENATTELEKLKRVIEAKFDSLSFILSGLKHENAQFKKQWNECVASCESRLEAAKEKETHDDIKFEEDFSKLQNSIKEHEDQLLLLRQEHQKAIEDNESLLHQQSEANDNLSQMQYALESANSNVNELEAESGQLLDEIKDLKKSISTKSKELAQLQRLNRVTPDGPSINISDEIERIKQKTAVLRAENAQMAFELKRMEQKSYSDSLSPTSTLTLDEDELAAHILRSKLH</sequence>
<name>A2EMC9_TRIV3</name>
<dbReference type="AlphaFoldDB" id="A2EMC9"/>
<feature type="coiled-coil region" evidence="1">
    <location>
        <begin position="126"/>
        <end position="284"/>
    </location>
</feature>
<keyword evidence="4" id="KW-1185">Reference proteome</keyword>
<dbReference type="KEGG" id="tva:4764043"/>
<organism evidence="3 4">
    <name type="scientific">Trichomonas vaginalis (strain ATCC PRA-98 / G3)</name>
    <dbReference type="NCBI Taxonomy" id="412133"/>
    <lineage>
        <taxon>Eukaryota</taxon>
        <taxon>Metamonada</taxon>
        <taxon>Parabasalia</taxon>
        <taxon>Trichomonadida</taxon>
        <taxon>Trichomonadidae</taxon>
        <taxon>Trichomonas</taxon>
    </lineage>
</organism>
<feature type="compositionally biased region" description="Low complexity" evidence="2">
    <location>
        <begin position="50"/>
        <end position="63"/>
    </location>
</feature>
<dbReference type="InParanoid" id="A2EMC9"/>
<evidence type="ECO:0000256" key="1">
    <source>
        <dbReference type="SAM" id="Coils"/>
    </source>
</evidence>
<gene>
    <name evidence="3" type="ORF">TVAG_098780</name>
</gene>
<dbReference type="SUPFAM" id="SSF57997">
    <property type="entry name" value="Tropomyosin"/>
    <property type="match status" value="1"/>
</dbReference>
<dbReference type="EMBL" id="DS113430">
    <property type="protein sequence ID" value="EAY06167.1"/>
    <property type="molecule type" value="Genomic_DNA"/>
</dbReference>
<accession>A2EMC9</accession>
<dbReference type="SMR" id="A2EMC9"/>
<feature type="region of interest" description="Disordered" evidence="2">
    <location>
        <begin position="47"/>
        <end position="67"/>
    </location>
</feature>
<dbReference type="VEuPathDB" id="TrichDB:TVAGG3_0099800"/>
<dbReference type="Proteomes" id="UP000001542">
    <property type="component" value="Unassembled WGS sequence"/>
</dbReference>
<reference evidence="3" key="2">
    <citation type="journal article" date="2007" name="Science">
        <title>Draft genome sequence of the sexually transmitted pathogen Trichomonas vaginalis.</title>
        <authorList>
            <person name="Carlton J.M."/>
            <person name="Hirt R.P."/>
            <person name="Silva J.C."/>
            <person name="Delcher A.L."/>
            <person name="Schatz M."/>
            <person name="Zhao Q."/>
            <person name="Wortman J.R."/>
            <person name="Bidwell S.L."/>
            <person name="Alsmark U.C.M."/>
            <person name="Besteiro S."/>
            <person name="Sicheritz-Ponten T."/>
            <person name="Noel C.J."/>
            <person name="Dacks J.B."/>
            <person name="Foster P.G."/>
            <person name="Simillion C."/>
            <person name="Van de Peer Y."/>
            <person name="Miranda-Saavedra D."/>
            <person name="Barton G.J."/>
            <person name="Westrop G.D."/>
            <person name="Mueller S."/>
            <person name="Dessi D."/>
            <person name="Fiori P.L."/>
            <person name="Ren Q."/>
            <person name="Paulsen I."/>
            <person name="Zhang H."/>
            <person name="Bastida-Corcuera F.D."/>
            <person name="Simoes-Barbosa A."/>
            <person name="Brown M.T."/>
            <person name="Hayes R.D."/>
            <person name="Mukherjee M."/>
            <person name="Okumura C.Y."/>
            <person name="Schneider R."/>
            <person name="Smith A.J."/>
            <person name="Vanacova S."/>
            <person name="Villalvazo M."/>
            <person name="Haas B.J."/>
            <person name="Pertea M."/>
            <person name="Feldblyum T.V."/>
            <person name="Utterback T.R."/>
            <person name="Shu C.L."/>
            <person name="Osoegawa K."/>
            <person name="de Jong P.J."/>
            <person name="Hrdy I."/>
            <person name="Horvathova L."/>
            <person name="Zubacova Z."/>
            <person name="Dolezal P."/>
            <person name="Malik S.B."/>
            <person name="Logsdon J.M. Jr."/>
            <person name="Henze K."/>
            <person name="Gupta A."/>
            <person name="Wang C.C."/>
            <person name="Dunne R.L."/>
            <person name="Upcroft J.A."/>
            <person name="Upcroft P."/>
            <person name="White O."/>
            <person name="Salzberg S.L."/>
            <person name="Tang P."/>
            <person name="Chiu C.-H."/>
            <person name="Lee Y.-S."/>
            <person name="Embley T.M."/>
            <person name="Coombs G.H."/>
            <person name="Mottram J.C."/>
            <person name="Tachezy J."/>
            <person name="Fraser-Liggett C.M."/>
            <person name="Johnson P.J."/>
        </authorList>
    </citation>
    <scope>NUCLEOTIDE SEQUENCE [LARGE SCALE GENOMIC DNA]</scope>
    <source>
        <strain evidence="3">G3</strain>
    </source>
</reference>
<dbReference type="VEuPathDB" id="TrichDB:TVAG_098780"/>
<evidence type="ECO:0000256" key="2">
    <source>
        <dbReference type="SAM" id="MobiDB-lite"/>
    </source>
</evidence>
<dbReference type="RefSeq" id="XP_001318390.1">
    <property type="nucleotide sequence ID" value="XM_001318355.1"/>
</dbReference>
<protein>
    <submittedName>
        <fullName evidence="3">Uncharacterized protein</fullName>
    </submittedName>
</protein>
<proteinExistence type="predicted"/>